<dbReference type="CDD" id="cd24003">
    <property type="entry name" value="ASKHA_NBD_GDA1_CD39_NTPase"/>
    <property type="match status" value="1"/>
</dbReference>
<sequence length="551" mass="62977">MINRTKITLLILFTLSISCILVTVFVKVHQKTIKEKTNYAIVIDAGSTGSRLHIFYWETPNGFDTPYIEEMETFNETEPGISDCLNNLTQIDFLIGNLLDAAIQFIPQENHQETPVFLKATAGMRLLSKQNQDIIIQKCQDVVSKYPFLYNPQEIQVISGEDEGLYGWISINYLAGNFLNYVENKVTYGSLDLGGASTQIAFIPKENQLLYNYSKSVHINSTDYILYSTSFLGYGITESNIDVIDYLISQNEYLVEDVIQSPCFPLGLNANFCRTNGDDCRTINGTGNFSQCSDIIKQAKFPNASCQYPHCSINGTFQPEVTDYYYATSVYYYVNEFFFGNSNNTSSIQDIQQQGIAYCNLTFSEIINKYGNDSDLLPFLEIYCFDSAYLTTLLHSGFGFQTSGQQTINKVDSINGISVSWTLGAIIAENQFFEYSTQSSSSRFVTKIPGIILVSFFSLFIVVLLILYCRLRSKSKKSSIYHFSDQDDVEDLHSSDDYKFSHIDKYKDEEIKEENLRLYDSQEIFNLIQFKSKELNNKIFFRFNFLIYNFL</sequence>
<dbReference type="Proteomes" id="UP001149090">
    <property type="component" value="Unassembled WGS sequence"/>
</dbReference>
<accession>A0A9Q0L9U9</accession>
<dbReference type="Pfam" id="PF01150">
    <property type="entry name" value="GDA1_CD39"/>
    <property type="match status" value="1"/>
</dbReference>
<keyword evidence="5" id="KW-1133">Transmembrane helix</keyword>
<dbReference type="Gene3D" id="3.30.420.150">
    <property type="entry name" value="Exopolyphosphatase. Domain 2"/>
    <property type="match status" value="1"/>
</dbReference>
<gene>
    <name evidence="6" type="ORF">M0811_12009</name>
</gene>
<evidence type="ECO:0000313" key="6">
    <source>
        <dbReference type="EMBL" id="KAJ5068972.1"/>
    </source>
</evidence>
<protein>
    <submittedName>
        <fullName evidence="6">Adenosine/guanosine diphosphatase</fullName>
    </submittedName>
</protein>
<feature type="binding site" evidence="4">
    <location>
        <begin position="195"/>
        <end position="199"/>
    </location>
    <ligand>
        <name>ATP</name>
        <dbReference type="ChEBI" id="CHEBI:30616"/>
    </ligand>
</feature>
<keyword evidence="2" id="KW-0378">Hydrolase</keyword>
<proteinExistence type="inferred from homology"/>
<organism evidence="6 7">
    <name type="scientific">Anaeramoeba ignava</name>
    <name type="common">Anaerobic marine amoeba</name>
    <dbReference type="NCBI Taxonomy" id="1746090"/>
    <lineage>
        <taxon>Eukaryota</taxon>
        <taxon>Metamonada</taxon>
        <taxon>Anaeramoebidae</taxon>
        <taxon>Anaeramoeba</taxon>
    </lineage>
</organism>
<dbReference type="EMBL" id="JAPDFW010000110">
    <property type="protein sequence ID" value="KAJ5068972.1"/>
    <property type="molecule type" value="Genomic_DNA"/>
</dbReference>
<comment type="caution">
    <text evidence="6">The sequence shown here is derived from an EMBL/GenBank/DDBJ whole genome shotgun (WGS) entry which is preliminary data.</text>
</comment>
<feature type="transmembrane region" description="Helical" evidence="5">
    <location>
        <begin position="448"/>
        <end position="469"/>
    </location>
</feature>
<feature type="active site" description="Proton acceptor" evidence="3">
    <location>
        <position position="163"/>
    </location>
</feature>
<evidence type="ECO:0000256" key="5">
    <source>
        <dbReference type="SAM" id="Phobius"/>
    </source>
</evidence>
<keyword evidence="5" id="KW-0812">Transmembrane</keyword>
<dbReference type="InterPro" id="IPR000407">
    <property type="entry name" value="GDA1_CD39_NTPase"/>
</dbReference>
<evidence type="ECO:0000256" key="4">
    <source>
        <dbReference type="PIRSR" id="PIRSR600407-2"/>
    </source>
</evidence>
<evidence type="ECO:0000256" key="3">
    <source>
        <dbReference type="PIRSR" id="PIRSR600407-1"/>
    </source>
</evidence>
<comment type="similarity">
    <text evidence="1">Belongs to the GDA1/CD39 NTPase family.</text>
</comment>
<dbReference type="GO" id="GO:0016020">
    <property type="term" value="C:membrane"/>
    <property type="evidence" value="ECO:0007669"/>
    <property type="project" value="TreeGrafter"/>
</dbReference>
<dbReference type="GO" id="GO:0009134">
    <property type="term" value="P:nucleoside diphosphate catabolic process"/>
    <property type="evidence" value="ECO:0007669"/>
    <property type="project" value="TreeGrafter"/>
</dbReference>
<name>A0A9Q0L9U9_ANAIG</name>
<dbReference type="AlphaFoldDB" id="A0A9Q0L9U9"/>
<dbReference type="PANTHER" id="PTHR11782:SF83">
    <property type="entry name" value="GUANOSINE-DIPHOSPHATASE"/>
    <property type="match status" value="1"/>
</dbReference>
<evidence type="ECO:0000313" key="7">
    <source>
        <dbReference type="Proteomes" id="UP001149090"/>
    </source>
</evidence>
<dbReference type="GO" id="GO:0005524">
    <property type="term" value="F:ATP binding"/>
    <property type="evidence" value="ECO:0007669"/>
    <property type="project" value="UniProtKB-KW"/>
</dbReference>
<dbReference type="Gene3D" id="3.30.420.40">
    <property type="match status" value="1"/>
</dbReference>
<keyword evidence="7" id="KW-1185">Reference proteome</keyword>
<evidence type="ECO:0000256" key="2">
    <source>
        <dbReference type="ARBA" id="ARBA00022801"/>
    </source>
</evidence>
<dbReference type="GO" id="GO:0017110">
    <property type="term" value="F:nucleoside diphosphate phosphatase activity"/>
    <property type="evidence" value="ECO:0007669"/>
    <property type="project" value="TreeGrafter"/>
</dbReference>
<evidence type="ECO:0000256" key="1">
    <source>
        <dbReference type="ARBA" id="ARBA00009283"/>
    </source>
</evidence>
<feature type="transmembrane region" description="Helical" evidence="5">
    <location>
        <begin position="7"/>
        <end position="26"/>
    </location>
</feature>
<dbReference type="PANTHER" id="PTHR11782">
    <property type="entry name" value="ADENOSINE/GUANOSINE DIPHOSPHATASE"/>
    <property type="match status" value="1"/>
</dbReference>
<dbReference type="PROSITE" id="PS51257">
    <property type="entry name" value="PROKAR_LIPOPROTEIN"/>
    <property type="match status" value="1"/>
</dbReference>
<keyword evidence="4" id="KW-0067">ATP-binding</keyword>
<reference evidence="6" key="1">
    <citation type="submission" date="2022-10" db="EMBL/GenBank/DDBJ databases">
        <title>Novel sulphate-reducing endosymbionts in the free-living metamonad Anaeramoeba.</title>
        <authorList>
            <person name="Jerlstrom-Hultqvist J."/>
            <person name="Cepicka I."/>
            <person name="Gallot-Lavallee L."/>
            <person name="Salas-Leiva D."/>
            <person name="Curtis B.A."/>
            <person name="Zahonova K."/>
            <person name="Pipaliya S."/>
            <person name="Dacks J."/>
            <person name="Roger A.J."/>
        </authorList>
    </citation>
    <scope>NUCLEOTIDE SEQUENCE</scope>
    <source>
        <strain evidence="6">BMAN</strain>
    </source>
</reference>
<dbReference type="OrthoDB" id="6372431at2759"/>
<dbReference type="OMA" id="WTCRIKE"/>
<keyword evidence="4" id="KW-0547">Nucleotide-binding</keyword>
<keyword evidence="5" id="KW-0472">Membrane</keyword>